<keyword evidence="2" id="KW-0472">Membrane</keyword>
<gene>
    <name evidence="4" type="ORF">TCAL_09421</name>
</gene>
<feature type="region of interest" description="Disordered" evidence="1">
    <location>
        <begin position="498"/>
        <end position="534"/>
    </location>
</feature>
<feature type="region of interest" description="Disordered" evidence="1">
    <location>
        <begin position="395"/>
        <end position="458"/>
    </location>
</feature>
<keyword evidence="2" id="KW-1133">Transmembrane helix</keyword>
<dbReference type="EMBL" id="VCGU01000009">
    <property type="protein sequence ID" value="TRY71143.1"/>
    <property type="molecule type" value="Genomic_DNA"/>
</dbReference>
<organism evidence="4 5">
    <name type="scientific">Tigriopus californicus</name>
    <name type="common">Marine copepod</name>
    <dbReference type="NCBI Taxonomy" id="6832"/>
    <lineage>
        <taxon>Eukaryota</taxon>
        <taxon>Metazoa</taxon>
        <taxon>Ecdysozoa</taxon>
        <taxon>Arthropoda</taxon>
        <taxon>Crustacea</taxon>
        <taxon>Multicrustacea</taxon>
        <taxon>Hexanauplia</taxon>
        <taxon>Copepoda</taxon>
        <taxon>Harpacticoida</taxon>
        <taxon>Harpacticidae</taxon>
        <taxon>Tigriopus</taxon>
    </lineage>
</organism>
<evidence type="ECO:0000256" key="3">
    <source>
        <dbReference type="SAM" id="SignalP"/>
    </source>
</evidence>
<evidence type="ECO:0000313" key="5">
    <source>
        <dbReference type="Proteomes" id="UP000318571"/>
    </source>
</evidence>
<reference evidence="4 5" key="1">
    <citation type="journal article" date="2018" name="Nat. Ecol. Evol.">
        <title>Genomic signatures of mitonuclear coevolution across populations of Tigriopus californicus.</title>
        <authorList>
            <person name="Barreto F.S."/>
            <person name="Watson E.T."/>
            <person name="Lima T.G."/>
            <person name="Willett C.S."/>
            <person name="Edmands S."/>
            <person name="Li W."/>
            <person name="Burton R.S."/>
        </authorList>
    </citation>
    <scope>NUCLEOTIDE SEQUENCE [LARGE SCALE GENOMIC DNA]</scope>
    <source>
        <strain evidence="4 5">San Diego</strain>
    </source>
</reference>
<accession>A0A553P0D7</accession>
<keyword evidence="5" id="KW-1185">Reference proteome</keyword>
<keyword evidence="2" id="KW-0812">Transmembrane</keyword>
<feature type="compositionally biased region" description="Polar residues" evidence="1">
    <location>
        <begin position="355"/>
        <end position="375"/>
    </location>
</feature>
<feature type="transmembrane region" description="Helical" evidence="2">
    <location>
        <begin position="239"/>
        <end position="262"/>
    </location>
</feature>
<dbReference type="AlphaFoldDB" id="A0A553P0D7"/>
<feature type="chain" id="PRO_5022167573" description="Receptor L-domain domain-containing protein" evidence="3">
    <location>
        <begin position="28"/>
        <end position="534"/>
    </location>
</feature>
<feature type="compositionally biased region" description="Basic and acidic residues" evidence="1">
    <location>
        <begin position="426"/>
        <end position="447"/>
    </location>
</feature>
<comment type="caution">
    <text evidence="4">The sequence shown here is derived from an EMBL/GenBank/DDBJ whole genome shotgun (WGS) entry which is preliminary data.</text>
</comment>
<feature type="signal peptide" evidence="3">
    <location>
        <begin position="1"/>
        <end position="27"/>
    </location>
</feature>
<feature type="compositionally biased region" description="Polar residues" evidence="1">
    <location>
        <begin position="513"/>
        <end position="534"/>
    </location>
</feature>
<name>A0A553P0D7_TIGCA</name>
<sequence>MGTMRAVIDFVTVWALWWCLFSNPAQADETTCMTDHEEGHNLHFLCFCDSPRNIPTGDQSSQIFSLADFAYNLSGAFFSKSIFIRFQSCRHLQILLDQNELSRIGSNYFRPNIQIRGLSLEHVYHADLNRHLNVDRAEDYIEFPSEDIVISSFAVALIKIERGARFANLIANSNSTKVFIDLKNGGQLKEDDDFNINGFQRDHIYFITNTKEDIPLYEGEDLHVKMKSLTEEMQDRSHMLSLALSLSTIVILIGIFGLVVVANHRQKRKRQLKAILRAKNLGPVLESRKIAREVSDNFLPKYRPVTKSSMSSLNHAGGLTSAEIEERSHMKISKYNNINDLLSGILYRIRKTEFSPDSSNPSSHKPSTASEVATISSRIAKRPETSFFYKESSLSCSPASSMSEQGEEEEDSEPNSPRPPTSYGDVNHETVEVAIDKATKESSREDTPSEAGSQSSYDKKKIAQKVFVDYSAPPQILKSSAFQGELKEKCMTFFSSVTRAPPSHLGDLPIQPRPSSSAGKKSLKSIQSESRTKL</sequence>
<evidence type="ECO:0008006" key="6">
    <source>
        <dbReference type="Google" id="ProtNLM"/>
    </source>
</evidence>
<proteinExistence type="predicted"/>
<evidence type="ECO:0000256" key="1">
    <source>
        <dbReference type="SAM" id="MobiDB-lite"/>
    </source>
</evidence>
<feature type="compositionally biased region" description="Low complexity" evidence="1">
    <location>
        <begin position="395"/>
        <end position="404"/>
    </location>
</feature>
<protein>
    <recommendedName>
        <fullName evidence="6">Receptor L-domain domain-containing protein</fullName>
    </recommendedName>
</protein>
<evidence type="ECO:0000313" key="4">
    <source>
        <dbReference type="EMBL" id="TRY71143.1"/>
    </source>
</evidence>
<keyword evidence="3" id="KW-0732">Signal</keyword>
<dbReference type="Proteomes" id="UP000318571">
    <property type="component" value="Chromosome 9"/>
</dbReference>
<feature type="region of interest" description="Disordered" evidence="1">
    <location>
        <begin position="354"/>
        <end position="375"/>
    </location>
</feature>
<evidence type="ECO:0000256" key="2">
    <source>
        <dbReference type="SAM" id="Phobius"/>
    </source>
</evidence>